<dbReference type="InterPro" id="IPR037523">
    <property type="entry name" value="VOC_core"/>
</dbReference>
<gene>
    <name evidence="2" type="ORF">HCJ96_14920</name>
</gene>
<dbReference type="PANTHER" id="PTHR33993">
    <property type="entry name" value="GLYOXALASE-RELATED"/>
    <property type="match status" value="1"/>
</dbReference>
<reference evidence="2 3" key="1">
    <citation type="submission" date="2020-03" db="EMBL/GenBank/DDBJ databases">
        <title>Alteromonas ponticola sp. nov., isolated from seawater.</title>
        <authorList>
            <person name="Yoon J.-H."/>
            <person name="Kim Y.-O."/>
        </authorList>
    </citation>
    <scope>NUCLEOTIDE SEQUENCE [LARGE SCALE GENOMIC DNA]</scope>
    <source>
        <strain evidence="2 3">MYP5</strain>
    </source>
</reference>
<protein>
    <submittedName>
        <fullName evidence="2">VOC family protein</fullName>
    </submittedName>
</protein>
<evidence type="ECO:0000313" key="2">
    <source>
        <dbReference type="EMBL" id="NMH61321.1"/>
    </source>
</evidence>
<dbReference type="Pfam" id="PF00903">
    <property type="entry name" value="Glyoxalase"/>
    <property type="match status" value="1"/>
</dbReference>
<dbReference type="PANTHER" id="PTHR33993:SF2">
    <property type="entry name" value="VOC DOMAIN-CONTAINING PROTEIN"/>
    <property type="match status" value="1"/>
</dbReference>
<sequence length="126" mass="14089">MQGNPVGWFEIYVDDMERAKTFYQKVFEVELKQISDPTNEAFTMQSFPSDMNKYGASGALVKMPDYPAGNNSIIVYFSCEDCAVEESRVNAAGGTVQRQKMSIGEYGFISLFKDTEGNMIGLHSLQ</sequence>
<organism evidence="2 3">
    <name type="scientific">Alteromonas ponticola</name>
    <dbReference type="NCBI Taxonomy" id="2720613"/>
    <lineage>
        <taxon>Bacteria</taxon>
        <taxon>Pseudomonadati</taxon>
        <taxon>Pseudomonadota</taxon>
        <taxon>Gammaproteobacteria</taxon>
        <taxon>Alteromonadales</taxon>
        <taxon>Alteromonadaceae</taxon>
        <taxon>Alteromonas/Salinimonas group</taxon>
        <taxon>Alteromonas</taxon>
    </lineage>
</organism>
<dbReference type="EMBL" id="JAATNW010000008">
    <property type="protein sequence ID" value="NMH61321.1"/>
    <property type="molecule type" value="Genomic_DNA"/>
</dbReference>
<evidence type="ECO:0000313" key="3">
    <source>
        <dbReference type="Proteomes" id="UP000709336"/>
    </source>
</evidence>
<name>A0ABX1R6M5_9ALTE</name>
<accession>A0ABX1R6M5</accession>
<dbReference type="RefSeq" id="WP_169211882.1">
    <property type="nucleotide sequence ID" value="NZ_JAATNW010000008.1"/>
</dbReference>
<dbReference type="Proteomes" id="UP000709336">
    <property type="component" value="Unassembled WGS sequence"/>
</dbReference>
<dbReference type="CDD" id="cd07247">
    <property type="entry name" value="SgaA_N_like"/>
    <property type="match status" value="1"/>
</dbReference>
<dbReference type="SUPFAM" id="SSF54593">
    <property type="entry name" value="Glyoxalase/Bleomycin resistance protein/Dihydroxybiphenyl dioxygenase"/>
    <property type="match status" value="1"/>
</dbReference>
<dbReference type="InterPro" id="IPR052164">
    <property type="entry name" value="Anthracycline_SecMetBiosynth"/>
</dbReference>
<dbReference type="InterPro" id="IPR004360">
    <property type="entry name" value="Glyas_Fos-R_dOase_dom"/>
</dbReference>
<keyword evidence="3" id="KW-1185">Reference proteome</keyword>
<evidence type="ECO:0000259" key="1">
    <source>
        <dbReference type="PROSITE" id="PS51819"/>
    </source>
</evidence>
<dbReference type="InterPro" id="IPR029068">
    <property type="entry name" value="Glyas_Bleomycin-R_OHBP_Dase"/>
</dbReference>
<proteinExistence type="predicted"/>
<comment type="caution">
    <text evidence="2">The sequence shown here is derived from an EMBL/GenBank/DDBJ whole genome shotgun (WGS) entry which is preliminary data.</text>
</comment>
<feature type="domain" description="VOC" evidence="1">
    <location>
        <begin position="5"/>
        <end position="125"/>
    </location>
</feature>
<dbReference type="PROSITE" id="PS51819">
    <property type="entry name" value="VOC"/>
    <property type="match status" value="1"/>
</dbReference>
<dbReference type="Gene3D" id="3.10.180.10">
    <property type="entry name" value="2,3-Dihydroxybiphenyl 1,2-Dioxygenase, domain 1"/>
    <property type="match status" value="1"/>
</dbReference>